<evidence type="ECO:0000256" key="2">
    <source>
        <dbReference type="ARBA" id="ARBA00022525"/>
    </source>
</evidence>
<evidence type="ECO:0000259" key="10">
    <source>
        <dbReference type="PROSITE" id="PS50240"/>
    </source>
</evidence>
<keyword evidence="5 9" id="KW-0378">Hydrolase</keyword>
<evidence type="ECO:0000256" key="5">
    <source>
        <dbReference type="ARBA" id="ARBA00022801"/>
    </source>
</evidence>
<dbReference type="InterPro" id="IPR009003">
    <property type="entry name" value="Peptidase_S1_PA"/>
</dbReference>
<evidence type="ECO:0000313" key="11">
    <source>
        <dbReference type="EMBL" id="CAI9717634.1"/>
    </source>
</evidence>
<dbReference type="SMART" id="SM00020">
    <property type="entry name" value="Tryp_SPc"/>
    <property type="match status" value="1"/>
</dbReference>
<comment type="subcellular location">
    <subcellularLocation>
        <location evidence="1">Secreted</location>
    </subcellularLocation>
</comment>
<evidence type="ECO:0000256" key="6">
    <source>
        <dbReference type="ARBA" id="ARBA00022825"/>
    </source>
</evidence>
<evidence type="ECO:0000256" key="4">
    <source>
        <dbReference type="ARBA" id="ARBA00022729"/>
    </source>
</evidence>
<feature type="domain" description="Peptidase S1" evidence="10">
    <location>
        <begin position="70"/>
        <end position="306"/>
    </location>
</feature>
<dbReference type="Proteomes" id="UP001162480">
    <property type="component" value="Chromosome 2"/>
</dbReference>
<dbReference type="SUPFAM" id="SSF57625">
    <property type="entry name" value="Invertebrate chitin-binding proteins"/>
    <property type="match status" value="1"/>
</dbReference>
<sequence length="310" mass="34793">MNILEDVQEPCYGNSYIIYRQDPNQCGRYHLCIRSKSMKIQFCPPDQTWSDEEQRYSDWFQCEPRVSSYIVGGLAATDGQWPWQVMLKGKLNSSHTTQCGGVLISPKWILTAAHCVYRPSLRNAGAWTVTLGEYLINKPSGHEKNIKPIRIIRHENYSPTGGFENDIAMIELPEILDLNPKSVFPICIASKQLSIDLHDCWMTGWGNTEGTADPNVLQTLKVHIWHHQRCKDVWTGLIGDGHICVSSGNSGACLGDSGGPLSCKINDRFVLVGIASWGVTSCRNNDFPDVYSNVTFYLDWIRSHASLANN</sequence>
<dbReference type="Pfam" id="PF00089">
    <property type="entry name" value="Trypsin"/>
    <property type="match status" value="1"/>
</dbReference>
<name>A0AA36EY67_OCTVU</name>
<keyword evidence="12" id="KW-1185">Reference proteome</keyword>
<evidence type="ECO:0000256" key="3">
    <source>
        <dbReference type="ARBA" id="ARBA00022670"/>
    </source>
</evidence>
<accession>A0AA36EY67</accession>
<dbReference type="InterPro" id="IPR043504">
    <property type="entry name" value="Peptidase_S1_PA_chymotrypsin"/>
</dbReference>
<dbReference type="Gene3D" id="2.40.10.10">
    <property type="entry name" value="Trypsin-like serine proteases"/>
    <property type="match status" value="1"/>
</dbReference>
<dbReference type="EMBL" id="OX597815">
    <property type="protein sequence ID" value="CAI9717634.1"/>
    <property type="molecule type" value="Genomic_DNA"/>
</dbReference>
<dbReference type="InterPro" id="IPR033116">
    <property type="entry name" value="TRYPSIN_SER"/>
</dbReference>
<dbReference type="PANTHER" id="PTHR24253:SF153">
    <property type="entry name" value="SERINE PROTEASE HEPSIN"/>
    <property type="match status" value="1"/>
</dbReference>
<dbReference type="FunFam" id="2.40.10.10:FF:000146">
    <property type="entry name" value="Serine protease 53"/>
    <property type="match status" value="1"/>
</dbReference>
<organism evidence="11 12">
    <name type="scientific">Octopus vulgaris</name>
    <name type="common">Common octopus</name>
    <dbReference type="NCBI Taxonomy" id="6645"/>
    <lineage>
        <taxon>Eukaryota</taxon>
        <taxon>Metazoa</taxon>
        <taxon>Spiralia</taxon>
        <taxon>Lophotrochozoa</taxon>
        <taxon>Mollusca</taxon>
        <taxon>Cephalopoda</taxon>
        <taxon>Coleoidea</taxon>
        <taxon>Octopodiformes</taxon>
        <taxon>Octopoda</taxon>
        <taxon>Incirrata</taxon>
        <taxon>Octopodidae</taxon>
        <taxon>Octopus</taxon>
    </lineage>
</organism>
<dbReference type="SUPFAM" id="SSF50494">
    <property type="entry name" value="Trypsin-like serine proteases"/>
    <property type="match status" value="1"/>
</dbReference>
<evidence type="ECO:0000256" key="1">
    <source>
        <dbReference type="ARBA" id="ARBA00004613"/>
    </source>
</evidence>
<dbReference type="PROSITE" id="PS00134">
    <property type="entry name" value="TRYPSIN_HIS"/>
    <property type="match status" value="1"/>
</dbReference>
<dbReference type="AlphaFoldDB" id="A0AA36EY67"/>
<dbReference type="GO" id="GO:0006508">
    <property type="term" value="P:proteolysis"/>
    <property type="evidence" value="ECO:0007669"/>
    <property type="project" value="UniProtKB-KW"/>
</dbReference>
<reference evidence="11" key="1">
    <citation type="submission" date="2023-08" db="EMBL/GenBank/DDBJ databases">
        <authorList>
            <person name="Alioto T."/>
            <person name="Alioto T."/>
            <person name="Gomez Garrido J."/>
        </authorList>
    </citation>
    <scope>NUCLEOTIDE SEQUENCE</scope>
</reference>
<dbReference type="GO" id="GO:0005576">
    <property type="term" value="C:extracellular region"/>
    <property type="evidence" value="ECO:0007669"/>
    <property type="project" value="UniProtKB-SubCell"/>
</dbReference>
<dbReference type="PROSITE" id="PS50240">
    <property type="entry name" value="TRYPSIN_DOM"/>
    <property type="match status" value="1"/>
</dbReference>
<dbReference type="InterPro" id="IPR001254">
    <property type="entry name" value="Trypsin_dom"/>
</dbReference>
<dbReference type="PRINTS" id="PR00722">
    <property type="entry name" value="CHYMOTRYPSIN"/>
</dbReference>
<evidence type="ECO:0000313" key="12">
    <source>
        <dbReference type="Proteomes" id="UP001162480"/>
    </source>
</evidence>
<proteinExistence type="predicted"/>
<dbReference type="PROSITE" id="PS00135">
    <property type="entry name" value="TRYPSIN_SER"/>
    <property type="match status" value="1"/>
</dbReference>
<keyword evidence="3 9" id="KW-0645">Protease</keyword>
<dbReference type="PANTHER" id="PTHR24253">
    <property type="entry name" value="TRANSMEMBRANE PROTEASE SERINE"/>
    <property type="match status" value="1"/>
</dbReference>
<evidence type="ECO:0000256" key="7">
    <source>
        <dbReference type="ARBA" id="ARBA00023145"/>
    </source>
</evidence>
<gene>
    <name evidence="11" type="ORF">OCTVUL_1B009528</name>
</gene>
<keyword evidence="8" id="KW-1015">Disulfide bond</keyword>
<dbReference type="InterPro" id="IPR018114">
    <property type="entry name" value="TRYPSIN_HIS"/>
</dbReference>
<evidence type="ECO:0000256" key="9">
    <source>
        <dbReference type="RuleBase" id="RU363034"/>
    </source>
</evidence>
<dbReference type="InterPro" id="IPR001314">
    <property type="entry name" value="Peptidase_S1A"/>
</dbReference>
<dbReference type="GO" id="GO:0008061">
    <property type="term" value="F:chitin binding"/>
    <property type="evidence" value="ECO:0007669"/>
    <property type="project" value="InterPro"/>
</dbReference>
<evidence type="ECO:0000256" key="8">
    <source>
        <dbReference type="ARBA" id="ARBA00023157"/>
    </source>
</evidence>
<dbReference type="InterPro" id="IPR036508">
    <property type="entry name" value="Chitin-bd_dom_sf"/>
</dbReference>
<keyword evidence="4" id="KW-0732">Signal</keyword>
<keyword evidence="6 9" id="KW-0720">Serine protease</keyword>
<keyword evidence="7" id="KW-0865">Zymogen</keyword>
<dbReference type="CDD" id="cd00190">
    <property type="entry name" value="Tryp_SPc"/>
    <property type="match status" value="1"/>
</dbReference>
<protein>
    <submittedName>
        <fullName evidence="11">Serine protease 30-like</fullName>
    </submittedName>
</protein>
<keyword evidence="2" id="KW-0964">Secreted</keyword>
<dbReference type="GO" id="GO:0004252">
    <property type="term" value="F:serine-type endopeptidase activity"/>
    <property type="evidence" value="ECO:0007669"/>
    <property type="project" value="InterPro"/>
</dbReference>